<dbReference type="InterPro" id="IPR045621">
    <property type="entry name" value="BPD_transp_1_N"/>
</dbReference>
<keyword evidence="5 7" id="KW-1133">Transmembrane helix</keyword>
<protein>
    <submittedName>
        <fullName evidence="9">Peptide/nickel transport system permease protein</fullName>
    </submittedName>
</protein>
<evidence type="ECO:0000313" key="9">
    <source>
        <dbReference type="EMBL" id="SMH44179.1"/>
    </source>
</evidence>
<feature type="transmembrane region" description="Helical" evidence="7">
    <location>
        <begin position="101"/>
        <end position="123"/>
    </location>
</feature>
<accession>A0A1X7P0C3</accession>
<dbReference type="STRING" id="1891671.SAMN06295885_2312"/>
<dbReference type="InterPro" id="IPR035906">
    <property type="entry name" value="MetI-like_sf"/>
</dbReference>
<sequence>MLLSLVKSLVRALAVLLLVSFATFSLMFSNGTGIARSVLGLNASDEQVQAEVARLGLDRPLVVQYLDWLSGAVRGDLGSSYLTGQSVTDALSSRVPVTLSLIIATLLITTVISVLLGVTAALYGGWIDRLVQFISVLGAAVPPFIVAIGLVFAFAIAVPYFPATGYIKATDSVQGWIWALTLPVLALIVGSVANAAAQFRGAVADTLSRDFVRTLRARGIPESQLVFRHVLRNAAGPGLVALGLLTLGLFGGTLFIEEVFALPGVGQLANLSAQAGDVPMVMGTVIVVIVLVLVVNFLTDLASAALNPKARIR</sequence>
<keyword evidence="10" id="KW-1185">Reference proteome</keyword>
<gene>
    <name evidence="9" type="ORF">SAMN06295885_2312</name>
</gene>
<dbReference type="SUPFAM" id="SSF161098">
    <property type="entry name" value="MetI-like"/>
    <property type="match status" value="1"/>
</dbReference>
<dbReference type="CDD" id="cd06261">
    <property type="entry name" value="TM_PBP2"/>
    <property type="match status" value="1"/>
</dbReference>
<feature type="transmembrane region" description="Helical" evidence="7">
    <location>
        <begin position="238"/>
        <end position="260"/>
    </location>
</feature>
<proteinExistence type="inferred from homology"/>
<evidence type="ECO:0000256" key="1">
    <source>
        <dbReference type="ARBA" id="ARBA00004651"/>
    </source>
</evidence>
<evidence type="ECO:0000256" key="2">
    <source>
        <dbReference type="ARBA" id="ARBA00022448"/>
    </source>
</evidence>
<feature type="transmembrane region" description="Helical" evidence="7">
    <location>
        <begin position="280"/>
        <end position="306"/>
    </location>
</feature>
<dbReference type="Pfam" id="PF19300">
    <property type="entry name" value="BPD_transp_1_N"/>
    <property type="match status" value="1"/>
</dbReference>
<comment type="similarity">
    <text evidence="7">Belongs to the binding-protein-dependent transport system permease family.</text>
</comment>
<dbReference type="InterPro" id="IPR000515">
    <property type="entry name" value="MetI-like"/>
</dbReference>
<dbReference type="GO" id="GO:0055085">
    <property type="term" value="P:transmembrane transport"/>
    <property type="evidence" value="ECO:0007669"/>
    <property type="project" value="InterPro"/>
</dbReference>
<evidence type="ECO:0000259" key="8">
    <source>
        <dbReference type="PROSITE" id="PS50928"/>
    </source>
</evidence>
<dbReference type="EMBL" id="FXBM01000002">
    <property type="protein sequence ID" value="SMH44179.1"/>
    <property type="molecule type" value="Genomic_DNA"/>
</dbReference>
<dbReference type="PANTHER" id="PTHR43163:SF3">
    <property type="entry name" value="PEPTIDE ABC TRANSPORTER PERMEASE PROTEIN"/>
    <property type="match status" value="1"/>
</dbReference>
<dbReference type="RefSeq" id="WP_085476738.1">
    <property type="nucleotide sequence ID" value="NZ_FXBM01000002.1"/>
</dbReference>
<feature type="transmembrane region" description="Helical" evidence="7">
    <location>
        <begin position="130"/>
        <end position="156"/>
    </location>
</feature>
<evidence type="ECO:0000256" key="6">
    <source>
        <dbReference type="ARBA" id="ARBA00023136"/>
    </source>
</evidence>
<evidence type="ECO:0000256" key="5">
    <source>
        <dbReference type="ARBA" id="ARBA00022989"/>
    </source>
</evidence>
<dbReference type="AlphaFoldDB" id="A0A1X7P0C3"/>
<organism evidence="9 10">
    <name type="scientific">Rathayibacter oskolensis</name>
    <dbReference type="NCBI Taxonomy" id="1891671"/>
    <lineage>
        <taxon>Bacteria</taxon>
        <taxon>Bacillati</taxon>
        <taxon>Actinomycetota</taxon>
        <taxon>Actinomycetes</taxon>
        <taxon>Micrococcales</taxon>
        <taxon>Microbacteriaceae</taxon>
        <taxon>Rathayibacter</taxon>
    </lineage>
</organism>
<feature type="transmembrane region" description="Helical" evidence="7">
    <location>
        <begin position="176"/>
        <end position="197"/>
    </location>
</feature>
<dbReference type="PANTHER" id="PTHR43163">
    <property type="entry name" value="DIPEPTIDE TRANSPORT SYSTEM PERMEASE PROTEIN DPPB-RELATED"/>
    <property type="match status" value="1"/>
</dbReference>
<keyword evidence="2 7" id="KW-0813">Transport</keyword>
<dbReference type="OrthoDB" id="9778910at2"/>
<keyword evidence="4 7" id="KW-0812">Transmembrane</keyword>
<reference evidence="10" key="1">
    <citation type="submission" date="2017-04" db="EMBL/GenBank/DDBJ databases">
        <authorList>
            <person name="Varghese N."/>
            <person name="Submissions S."/>
        </authorList>
    </citation>
    <scope>NUCLEOTIDE SEQUENCE [LARGE SCALE GENOMIC DNA]</scope>
    <source>
        <strain evidence="10">VKM Ac-2121</strain>
    </source>
</reference>
<keyword evidence="6 7" id="KW-0472">Membrane</keyword>
<feature type="domain" description="ABC transmembrane type-1" evidence="8">
    <location>
        <begin position="95"/>
        <end position="299"/>
    </location>
</feature>
<evidence type="ECO:0000256" key="4">
    <source>
        <dbReference type="ARBA" id="ARBA00022692"/>
    </source>
</evidence>
<evidence type="ECO:0000256" key="7">
    <source>
        <dbReference type="RuleBase" id="RU363032"/>
    </source>
</evidence>
<dbReference type="Pfam" id="PF00528">
    <property type="entry name" value="BPD_transp_1"/>
    <property type="match status" value="1"/>
</dbReference>
<dbReference type="Proteomes" id="UP000193711">
    <property type="component" value="Unassembled WGS sequence"/>
</dbReference>
<comment type="subcellular location">
    <subcellularLocation>
        <location evidence="1 7">Cell membrane</location>
        <topology evidence="1 7">Multi-pass membrane protein</topology>
    </subcellularLocation>
</comment>
<evidence type="ECO:0000313" key="10">
    <source>
        <dbReference type="Proteomes" id="UP000193711"/>
    </source>
</evidence>
<evidence type="ECO:0000256" key="3">
    <source>
        <dbReference type="ARBA" id="ARBA00022475"/>
    </source>
</evidence>
<dbReference type="Gene3D" id="1.10.3720.10">
    <property type="entry name" value="MetI-like"/>
    <property type="match status" value="1"/>
</dbReference>
<dbReference type="GO" id="GO:0005886">
    <property type="term" value="C:plasma membrane"/>
    <property type="evidence" value="ECO:0007669"/>
    <property type="project" value="UniProtKB-SubCell"/>
</dbReference>
<keyword evidence="3" id="KW-1003">Cell membrane</keyword>
<name>A0A1X7P0C3_9MICO</name>
<dbReference type="PROSITE" id="PS50928">
    <property type="entry name" value="ABC_TM1"/>
    <property type="match status" value="1"/>
</dbReference>